<evidence type="ECO:0000256" key="1">
    <source>
        <dbReference type="SAM" id="Coils"/>
    </source>
</evidence>
<feature type="coiled-coil region" evidence="1">
    <location>
        <begin position="531"/>
        <end position="558"/>
    </location>
</feature>
<reference evidence="2" key="1">
    <citation type="submission" date="2020-05" db="EMBL/GenBank/DDBJ databases">
        <authorList>
            <person name="Chiriac C."/>
            <person name="Salcher M."/>
            <person name="Ghai R."/>
            <person name="Kavagutti S V."/>
        </authorList>
    </citation>
    <scope>NUCLEOTIDE SEQUENCE</scope>
</reference>
<dbReference type="SUPFAM" id="SSF63829">
    <property type="entry name" value="Calcium-dependent phosphotriesterase"/>
    <property type="match status" value="1"/>
</dbReference>
<dbReference type="GO" id="GO:0016020">
    <property type="term" value="C:membrane"/>
    <property type="evidence" value="ECO:0007669"/>
    <property type="project" value="InterPro"/>
</dbReference>
<dbReference type="Gene3D" id="2.40.10.500">
    <property type="match status" value="1"/>
</dbReference>
<dbReference type="Gene3D" id="2.60.40.10">
    <property type="entry name" value="Immunoglobulins"/>
    <property type="match status" value="1"/>
</dbReference>
<dbReference type="GO" id="GO:0005509">
    <property type="term" value="F:calcium ion binding"/>
    <property type="evidence" value="ECO:0007669"/>
    <property type="project" value="InterPro"/>
</dbReference>
<dbReference type="EMBL" id="CAFBQS010000093">
    <property type="protein sequence ID" value="CAB5063775.1"/>
    <property type="molecule type" value="Genomic_DNA"/>
</dbReference>
<keyword evidence="1" id="KW-0175">Coiled coil</keyword>
<dbReference type="AlphaFoldDB" id="A0A6J7UD56"/>
<dbReference type="Pfam" id="PF05345">
    <property type="entry name" value="He_PIG"/>
    <property type="match status" value="1"/>
</dbReference>
<feature type="coiled-coil region" evidence="1">
    <location>
        <begin position="590"/>
        <end position="617"/>
    </location>
</feature>
<dbReference type="InterPro" id="IPR013783">
    <property type="entry name" value="Ig-like_fold"/>
</dbReference>
<proteinExistence type="predicted"/>
<accession>A0A6J7UD56</accession>
<evidence type="ECO:0000313" key="2">
    <source>
        <dbReference type="EMBL" id="CAB5063775.1"/>
    </source>
</evidence>
<dbReference type="InterPro" id="IPR015919">
    <property type="entry name" value="Cadherin-like_sf"/>
</dbReference>
<dbReference type="SUPFAM" id="SSF49313">
    <property type="entry name" value="Cadherin-like"/>
    <property type="match status" value="1"/>
</dbReference>
<sequence length="1066" mass="109090">MPIRIAVDSADNIYTANYLSENVTKITPGGVTSILGSTGSYPNGIAVDSAGFVYTANSGSYTVTKLDPISARNPLSFSLSSTSQTVTQNSAISTVTTVSTGGEIASYVISPTAPTGLTFDTVTGQLSGTPTQTQSATPYTITATNTAGSATRTFTLTVNKATQSALTFALSRASKNQPYSQAITMTPSGGSGTGAITYAIAAGGSATDCALANSTQTNTVTASSSGTCLIRATKATDTNYLVASSAAQTFTFNAPITLTYAAGVLGTGTAPYVSGAYFAGDTFTVAAGSTLSRSGFTFNGWRNSSDTSVAAGSILTLATSETLTAQWRQRSLFGLNDNEITELQSWYASPYTESSTVTASGSSFTVTVPGYALPSGTTVKLWKISNSNFSISKVGSDKDYILNLVISWLKSDGTVPTATSPVTLSISNSTIKTGAMAYQIIGDSVTQIGTASIDGQINLSVTEGPVIAIVNPAAVSAAVSAAAAAAYQAQLQAAAVAEAQAAAQAAAVKEAAAKAAAAKELAAKEAARAIAAKDLAQIAALTEEVKKLNEEIASFKSKLTEQTVIAEKNKTLGSEIEKLQQTSKTNDDKFTEANTRLNEASKKITELLSKVVSTEAEKQELITTKSKEATVAKVAKIADVSATVEDSKGVKVSSIAAVDASGKDLKDGDGKVVLLAPMVGNDGKAIRTADGQVARASLATTSSGEVLIATSKKKSSAPVIVMNLLSGDNQLLLGPDGKPLTTAPVIKSGNLVFVDGNGTPIMVKPVLGPNGQPVLYDGKILMTQLLTSGSNEALLDSSGAPLMTVPLLDANGVPVKAGNGKIVYVPPILNSKGVVILEANGSPKLAQPLADNVGSISLTPDGRPFVGQPLVKDSGAEIKFKGANVFIGAVGMPIMSLAGKSVKSFEGSDLQFSYNGTIADQDGKKLLGTDGRKILINSRGLLLNPAGDLLLDRKGKAVRVSENGKIVDSNNKEIQTLTGKPMAISSTNKTIAIKIGGKEILAPNGKAVRVALNGQLFDSNGLQILASNGNSIFVDSIKKGLVDSTGGAIKVGPGQRVVGKIAPPTN</sequence>
<name>A0A6J7UD56_9ZZZZ</name>
<protein>
    <submittedName>
        <fullName evidence="2">Unannotated protein</fullName>
    </submittedName>
</protein>
<gene>
    <name evidence="2" type="ORF">UFOPK4366_00583</name>
</gene>
<organism evidence="2">
    <name type="scientific">freshwater metagenome</name>
    <dbReference type="NCBI Taxonomy" id="449393"/>
    <lineage>
        <taxon>unclassified sequences</taxon>
        <taxon>metagenomes</taxon>
        <taxon>ecological metagenomes</taxon>
    </lineage>
</organism>